<dbReference type="GO" id="GO:0005179">
    <property type="term" value="F:hormone activity"/>
    <property type="evidence" value="ECO:0007669"/>
    <property type="project" value="UniProtKB-KW"/>
</dbReference>
<dbReference type="EMBL" id="OX395140">
    <property type="protein sequence ID" value="CAI5793665.1"/>
    <property type="molecule type" value="Genomic_DNA"/>
</dbReference>
<evidence type="ECO:0000256" key="3">
    <source>
        <dbReference type="ARBA" id="ARBA00022525"/>
    </source>
</evidence>
<evidence type="ECO:0000313" key="7">
    <source>
        <dbReference type="EMBL" id="CAI5793665.1"/>
    </source>
</evidence>
<reference evidence="7" key="1">
    <citation type="submission" date="2022-12" db="EMBL/GenBank/DDBJ databases">
        <authorList>
            <person name="Alioto T."/>
            <person name="Alioto T."/>
            <person name="Gomez Garrido J."/>
        </authorList>
    </citation>
    <scope>NUCLEOTIDE SEQUENCE</scope>
</reference>
<dbReference type="AlphaFoldDB" id="A0AA35LC81"/>
<evidence type="ECO:0000256" key="1">
    <source>
        <dbReference type="ARBA" id="ARBA00004613"/>
    </source>
</evidence>
<evidence type="ECO:0000256" key="5">
    <source>
        <dbReference type="ARBA" id="ARBA00023157"/>
    </source>
</evidence>
<keyword evidence="3" id="KW-0964">Secreted</keyword>
<keyword evidence="8" id="KW-1185">Reference proteome</keyword>
<evidence type="ECO:0000256" key="4">
    <source>
        <dbReference type="ARBA" id="ARBA00022702"/>
    </source>
</evidence>
<keyword evidence="6" id="KW-0732">Signal</keyword>
<accession>A0AA35LC81</accession>
<feature type="signal peptide" evidence="6">
    <location>
        <begin position="1"/>
        <end position="23"/>
    </location>
</feature>
<name>A0AA35LC81_9SAUR</name>
<organism evidence="7 8">
    <name type="scientific">Podarcis lilfordi</name>
    <name type="common">Lilford's wall lizard</name>
    <dbReference type="NCBI Taxonomy" id="74358"/>
    <lineage>
        <taxon>Eukaryota</taxon>
        <taxon>Metazoa</taxon>
        <taxon>Chordata</taxon>
        <taxon>Craniata</taxon>
        <taxon>Vertebrata</taxon>
        <taxon>Euteleostomi</taxon>
        <taxon>Lepidosauria</taxon>
        <taxon>Squamata</taxon>
        <taxon>Bifurcata</taxon>
        <taxon>Unidentata</taxon>
        <taxon>Episquamata</taxon>
        <taxon>Laterata</taxon>
        <taxon>Lacertibaenia</taxon>
        <taxon>Lacertidae</taxon>
        <taxon>Podarcis</taxon>
    </lineage>
</organism>
<protein>
    <submittedName>
        <fullName evidence="7">Urotensin-related peptide 1</fullName>
    </submittedName>
</protein>
<keyword evidence="5" id="KW-1015">Disulfide bond</keyword>
<keyword evidence="4" id="KW-0372">Hormone</keyword>
<comment type="similarity">
    <text evidence="2">Belongs to the urotensin-2 family.</text>
</comment>
<dbReference type="Proteomes" id="UP001178461">
    <property type="component" value="Chromosome Z"/>
</dbReference>
<feature type="chain" id="PRO_5041237258" evidence="6">
    <location>
        <begin position="24"/>
        <end position="146"/>
    </location>
</feature>
<evidence type="ECO:0000256" key="2">
    <source>
        <dbReference type="ARBA" id="ARBA00006719"/>
    </source>
</evidence>
<dbReference type="PROSITE" id="PS00984">
    <property type="entry name" value="UROTENSIN_II"/>
    <property type="match status" value="1"/>
</dbReference>
<proteinExistence type="inferred from homology"/>
<evidence type="ECO:0000256" key="6">
    <source>
        <dbReference type="SAM" id="SignalP"/>
    </source>
</evidence>
<comment type="subcellular location">
    <subcellularLocation>
        <location evidence="1">Secreted</location>
    </subcellularLocation>
</comment>
<dbReference type="GO" id="GO:0005576">
    <property type="term" value="C:extracellular region"/>
    <property type="evidence" value="ECO:0007669"/>
    <property type="project" value="UniProtKB-SubCell"/>
</dbReference>
<dbReference type="InterPro" id="IPR001483">
    <property type="entry name" value="Urotensin_II"/>
</dbReference>
<dbReference type="GO" id="GO:0008217">
    <property type="term" value="P:regulation of blood pressure"/>
    <property type="evidence" value="ECO:0007669"/>
    <property type="project" value="InterPro"/>
</dbReference>
<evidence type="ECO:0000313" key="8">
    <source>
        <dbReference type="Proteomes" id="UP001178461"/>
    </source>
</evidence>
<sequence>MKMQFQILAYVMVALSSTCCVAAYPVYPDIEAMQDFVPTDFNLVDSAVGFIPDDAASFGLRPSRNLNAAHSALEEGINQVQKSRQWNGGKESLQDDSADNLVEDIKAILWKLAAADKFRSQAFVKADQSPQKPSKRACFWKYCVTN</sequence>
<gene>
    <name evidence="7" type="ORF">PODLI_1B040958</name>
</gene>
<dbReference type="GO" id="GO:0097746">
    <property type="term" value="P:blood vessel diameter maintenance"/>
    <property type="evidence" value="ECO:0007669"/>
    <property type="project" value="InterPro"/>
</dbReference>